<evidence type="ECO:0000256" key="1">
    <source>
        <dbReference type="SAM" id="Phobius"/>
    </source>
</evidence>
<sequence>MTDILNTVYSSFGWSLLTAFLSIYIYLYACKPETAGIGLQSAVKSGLKTLIKDHTAQKIFLLCLYICMVFFRTLFNRNLWLNPLSNVFDGWWIWNTTADGTKTLSSECFENMALLMPVIGIAVWTFPDWFKKTGYIKGSFIIAGSLSLFIESCQLFFRLGTFQFSDLIYNTLGGVFIGLVARLCYRNKRSS</sequence>
<evidence type="ECO:0000313" key="3">
    <source>
        <dbReference type="EMBL" id="MDX8420031.1"/>
    </source>
</evidence>
<reference evidence="3 4" key="1">
    <citation type="submission" date="2022-03" db="EMBL/GenBank/DDBJ databases">
        <title>Novel taxa within the pig intestine.</title>
        <authorList>
            <person name="Wylensek D."/>
            <person name="Bishof K."/>
            <person name="Afrizal A."/>
            <person name="Clavel T."/>
        </authorList>
    </citation>
    <scope>NUCLEOTIDE SEQUENCE [LARGE SCALE GENOMIC DNA]</scope>
    <source>
        <strain evidence="3 4">CLA-KB-P133</strain>
    </source>
</reference>
<feature type="transmembrane region" description="Helical" evidence="1">
    <location>
        <begin position="59"/>
        <end position="75"/>
    </location>
</feature>
<keyword evidence="1" id="KW-0812">Transmembrane</keyword>
<protein>
    <submittedName>
        <fullName evidence="3">VanZ family protein</fullName>
    </submittedName>
</protein>
<feature type="transmembrane region" description="Helical" evidence="1">
    <location>
        <begin position="142"/>
        <end position="161"/>
    </location>
</feature>
<dbReference type="InterPro" id="IPR006976">
    <property type="entry name" value="VanZ-like"/>
</dbReference>
<feature type="transmembrane region" description="Helical" evidence="1">
    <location>
        <begin position="12"/>
        <end position="29"/>
    </location>
</feature>
<dbReference type="EMBL" id="JALBUR010000020">
    <property type="protein sequence ID" value="MDX8420031.1"/>
    <property type="molecule type" value="Genomic_DNA"/>
</dbReference>
<evidence type="ECO:0000313" key="4">
    <source>
        <dbReference type="Proteomes" id="UP001286174"/>
    </source>
</evidence>
<gene>
    <name evidence="3" type="ORF">MOZ60_07970</name>
</gene>
<organism evidence="3 4">
    <name type="scientific">Grylomicrobium aquisgranensis</name>
    <dbReference type="NCBI Taxonomy" id="2926318"/>
    <lineage>
        <taxon>Bacteria</taxon>
        <taxon>Bacillati</taxon>
        <taxon>Bacillota</taxon>
        <taxon>Erysipelotrichia</taxon>
        <taxon>Erysipelotrichales</taxon>
        <taxon>Erysipelotrichaceae</taxon>
        <taxon>Grylomicrobium</taxon>
    </lineage>
</organism>
<accession>A0AB35U7F6</accession>
<dbReference type="Proteomes" id="UP001286174">
    <property type="component" value="Unassembled WGS sequence"/>
</dbReference>
<keyword evidence="1" id="KW-0472">Membrane</keyword>
<name>A0AB35U7F6_9FIRM</name>
<dbReference type="Pfam" id="PF04892">
    <property type="entry name" value="VanZ"/>
    <property type="match status" value="1"/>
</dbReference>
<proteinExistence type="predicted"/>
<keyword evidence="4" id="KW-1185">Reference proteome</keyword>
<feature type="domain" description="VanZ-like" evidence="2">
    <location>
        <begin position="59"/>
        <end position="183"/>
    </location>
</feature>
<feature type="transmembrane region" description="Helical" evidence="1">
    <location>
        <begin position="167"/>
        <end position="185"/>
    </location>
</feature>
<keyword evidence="1" id="KW-1133">Transmembrane helix</keyword>
<dbReference type="AlphaFoldDB" id="A0AB35U7F6"/>
<comment type="caution">
    <text evidence="3">The sequence shown here is derived from an EMBL/GenBank/DDBJ whole genome shotgun (WGS) entry which is preliminary data.</text>
</comment>
<evidence type="ECO:0000259" key="2">
    <source>
        <dbReference type="Pfam" id="PF04892"/>
    </source>
</evidence>
<dbReference type="RefSeq" id="WP_370596272.1">
    <property type="nucleotide sequence ID" value="NZ_JALBUR010000020.1"/>
</dbReference>